<organism evidence="2 3">
    <name type="scientific">Albugo candida</name>
    <dbReference type="NCBI Taxonomy" id="65357"/>
    <lineage>
        <taxon>Eukaryota</taxon>
        <taxon>Sar</taxon>
        <taxon>Stramenopiles</taxon>
        <taxon>Oomycota</taxon>
        <taxon>Peronosporomycetes</taxon>
        <taxon>Albuginales</taxon>
        <taxon>Albuginaceae</taxon>
        <taxon>Albugo</taxon>
    </lineage>
</organism>
<name>A0A024GFT5_9STRA</name>
<dbReference type="EMBL" id="CAIX01000092">
    <property type="protein sequence ID" value="CCI45203.1"/>
    <property type="molecule type" value="Genomic_DNA"/>
</dbReference>
<proteinExistence type="predicted"/>
<evidence type="ECO:0000313" key="3">
    <source>
        <dbReference type="Proteomes" id="UP000053237"/>
    </source>
</evidence>
<comment type="caution">
    <text evidence="2">The sequence shown here is derived from an EMBL/GenBank/DDBJ whole genome shotgun (WGS) entry which is preliminary data.</text>
</comment>
<protein>
    <submittedName>
        <fullName evidence="2">Uncharacterized protein</fullName>
    </submittedName>
</protein>
<evidence type="ECO:0000313" key="2">
    <source>
        <dbReference type="EMBL" id="CCI45203.1"/>
    </source>
</evidence>
<dbReference type="AlphaFoldDB" id="A0A024GFT5"/>
<keyword evidence="3" id="KW-1185">Reference proteome</keyword>
<gene>
    <name evidence="2" type="ORF">BN9_060760</name>
</gene>
<dbReference type="InParanoid" id="A0A024GFT5"/>
<evidence type="ECO:0000256" key="1">
    <source>
        <dbReference type="SAM" id="MobiDB-lite"/>
    </source>
</evidence>
<reference evidence="2 3" key="1">
    <citation type="submission" date="2012-05" db="EMBL/GenBank/DDBJ databases">
        <title>Recombination and specialization in a pathogen metapopulation.</title>
        <authorList>
            <person name="Gardiner A."/>
            <person name="Kemen E."/>
            <person name="Schultz-Larsen T."/>
            <person name="MacLean D."/>
            <person name="Van Oosterhout C."/>
            <person name="Jones J.D.G."/>
        </authorList>
    </citation>
    <scope>NUCLEOTIDE SEQUENCE [LARGE SCALE GENOMIC DNA]</scope>
    <source>
        <strain evidence="2 3">Ac Nc2</strain>
    </source>
</reference>
<feature type="region of interest" description="Disordered" evidence="1">
    <location>
        <begin position="1"/>
        <end position="34"/>
    </location>
</feature>
<dbReference type="Proteomes" id="UP000053237">
    <property type="component" value="Unassembled WGS sequence"/>
</dbReference>
<sequence length="136" mass="16139">MKIEEDDKETVSNAAFLDDSDGVKQNQKAEKGDFEDKQTEVEKVLIHLCLSCTRRRWWWYLGREKWKRKKTSINYRFIDLKHIDPCSWRRKKFARGVQEFSTQSLECKPTLSFVLRFLIMKNESVCPLALICVDTS</sequence>
<accession>A0A024GFT5</accession>